<evidence type="ECO:0000313" key="6">
    <source>
        <dbReference type="EMBL" id="MEX6689534.1"/>
    </source>
</evidence>
<keyword evidence="1" id="KW-0805">Transcription regulation</keyword>
<keyword evidence="7" id="KW-1185">Reference proteome</keyword>
<gene>
    <name evidence="6" type="ORF">QTN47_18645</name>
</gene>
<dbReference type="Gene3D" id="1.10.357.10">
    <property type="entry name" value="Tetracycline Repressor, domain 2"/>
    <property type="match status" value="1"/>
</dbReference>
<dbReference type="RefSeq" id="WP_369330941.1">
    <property type="nucleotide sequence ID" value="NZ_JAULBC010000006.1"/>
</dbReference>
<evidence type="ECO:0000256" key="4">
    <source>
        <dbReference type="PROSITE-ProRule" id="PRU00335"/>
    </source>
</evidence>
<dbReference type="Proteomes" id="UP001560573">
    <property type="component" value="Unassembled WGS sequence"/>
</dbReference>
<dbReference type="SUPFAM" id="SSF46689">
    <property type="entry name" value="Homeodomain-like"/>
    <property type="match status" value="1"/>
</dbReference>
<dbReference type="InterPro" id="IPR009057">
    <property type="entry name" value="Homeodomain-like_sf"/>
</dbReference>
<feature type="domain" description="HTH tetR-type" evidence="5">
    <location>
        <begin position="10"/>
        <end position="70"/>
    </location>
</feature>
<evidence type="ECO:0000259" key="5">
    <source>
        <dbReference type="PROSITE" id="PS50977"/>
    </source>
</evidence>
<organism evidence="6 7">
    <name type="scientific">Danxiaibacter flavus</name>
    <dbReference type="NCBI Taxonomy" id="3049108"/>
    <lineage>
        <taxon>Bacteria</taxon>
        <taxon>Pseudomonadati</taxon>
        <taxon>Bacteroidota</taxon>
        <taxon>Chitinophagia</taxon>
        <taxon>Chitinophagales</taxon>
        <taxon>Chitinophagaceae</taxon>
        <taxon>Danxiaibacter</taxon>
    </lineage>
</organism>
<dbReference type="PANTHER" id="PTHR47506:SF1">
    <property type="entry name" value="HTH-TYPE TRANSCRIPTIONAL REGULATOR YJDC"/>
    <property type="match status" value="1"/>
</dbReference>
<sequence>MLTTSVRREDIIQEQILQAAQQLFQKHGFQKVTMDDVAKAVGKGRSSIYYYYKNKDEIFDAVVNVEIKDILTELSKAVNEQSNTEEKIRAFCSTKIKVAKKKKGFFTAMEAGMNADEISLYSEKKSNISKRIMKEEGALLQQILMDGVKSKEFPAISSKDLEMMVFVLLCSLHGLKREMVFEKNSGRIEAAVNMLTKMAMQGIEK</sequence>
<evidence type="ECO:0000256" key="1">
    <source>
        <dbReference type="ARBA" id="ARBA00023015"/>
    </source>
</evidence>
<evidence type="ECO:0000313" key="7">
    <source>
        <dbReference type="Proteomes" id="UP001560573"/>
    </source>
</evidence>
<accession>A0ABV3ZK59</accession>
<dbReference type="Gene3D" id="1.10.10.60">
    <property type="entry name" value="Homeodomain-like"/>
    <property type="match status" value="1"/>
</dbReference>
<name>A0ABV3ZK59_9BACT</name>
<protein>
    <submittedName>
        <fullName evidence="6">TetR/AcrR family transcriptional regulator</fullName>
    </submittedName>
</protein>
<keyword evidence="2 4" id="KW-0238">DNA-binding</keyword>
<comment type="caution">
    <text evidence="6">The sequence shown here is derived from an EMBL/GenBank/DDBJ whole genome shotgun (WGS) entry which is preliminary data.</text>
</comment>
<dbReference type="Pfam" id="PF00440">
    <property type="entry name" value="TetR_N"/>
    <property type="match status" value="1"/>
</dbReference>
<dbReference type="PRINTS" id="PR00455">
    <property type="entry name" value="HTHTETR"/>
</dbReference>
<evidence type="ECO:0000256" key="2">
    <source>
        <dbReference type="ARBA" id="ARBA00023125"/>
    </source>
</evidence>
<evidence type="ECO:0000256" key="3">
    <source>
        <dbReference type="ARBA" id="ARBA00023163"/>
    </source>
</evidence>
<dbReference type="InterPro" id="IPR001647">
    <property type="entry name" value="HTH_TetR"/>
</dbReference>
<keyword evidence="3" id="KW-0804">Transcription</keyword>
<dbReference type="EMBL" id="JAULBC010000006">
    <property type="protein sequence ID" value="MEX6689534.1"/>
    <property type="molecule type" value="Genomic_DNA"/>
</dbReference>
<dbReference type="PROSITE" id="PS50977">
    <property type="entry name" value="HTH_TETR_2"/>
    <property type="match status" value="1"/>
</dbReference>
<reference evidence="6 7" key="1">
    <citation type="submission" date="2023-07" db="EMBL/GenBank/DDBJ databases">
        <authorList>
            <person name="Lian W.-H."/>
        </authorList>
    </citation>
    <scope>NUCLEOTIDE SEQUENCE [LARGE SCALE GENOMIC DNA]</scope>
    <source>
        <strain evidence="6 7">SYSU DXS3180</strain>
    </source>
</reference>
<proteinExistence type="predicted"/>
<feature type="DNA-binding region" description="H-T-H motif" evidence="4">
    <location>
        <begin position="33"/>
        <end position="52"/>
    </location>
</feature>
<dbReference type="PANTHER" id="PTHR47506">
    <property type="entry name" value="TRANSCRIPTIONAL REGULATORY PROTEIN"/>
    <property type="match status" value="1"/>
</dbReference>